<evidence type="ECO:0000259" key="1">
    <source>
        <dbReference type="PROSITE" id="PS51379"/>
    </source>
</evidence>
<dbReference type="SUPFAM" id="SSF54862">
    <property type="entry name" value="4Fe-4S ferredoxins"/>
    <property type="match status" value="1"/>
</dbReference>
<reference evidence="2" key="1">
    <citation type="submission" date="2015-03" db="EMBL/GenBank/DDBJ databases">
        <title>Metagenome Sequencing of an Archaeal-Dominated Microbial Community from a Hot Spring at the Los Azufres Geothermal Field, Mexico.</title>
        <authorList>
            <person name="Servin-Garciduenas L.E."/>
            <person name="Martinez-Romero E."/>
        </authorList>
    </citation>
    <scope>NUCLEOTIDE SEQUENCE [LARGE SCALE GENOMIC DNA]</scope>
    <source>
        <strain evidence="2">AZ1-454</strain>
    </source>
</reference>
<dbReference type="Pfam" id="PF00037">
    <property type="entry name" value="Fer4"/>
    <property type="match status" value="1"/>
</dbReference>
<gene>
    <name evidence="2" type="ORF">TQ35_08575</name>
</gene>
<comment type="caution">
    <text evidence="2">The sequence shown here is derived from an EMBL/GenBank/DDBJ whole genome shotgun (WGS) entry which is preliminary data.</text>
</comment>
<evidence type="ECO:0000313" key="2">
    <source>
        <dbReference type="EMBL" id="KJR78193.1"/>
    </source>
</evidence>
<feature type="domain" description="4Fe-4S ferredoxin-type" evidence="1">
    <location>
        <begin position="394"/>
        <end position="423"/>
    </location>
</feature>
<sequence length="503" mass="57037">MVLPVGVVVSKKVREYLGDDLLREVFEEGGLAYIAEFGDYLVNDLRDNGVQSLVVASERENKELEDFLERVDDFTPIHPLSVERVYLDWFQGKEHGKALLLAYAYKASMSYLAKRVQPLRRKSVSRRSLVRGKLYYYKPYPVLQQEVQFEREMNYLSSLCPLIEKSFEGPHVSDPEKCSACGFCSGMSFLGYLEVPNFTTDQVVHFLNALNKYAPRDKPGVVLFTCNKALKIPKAENAYVYPLIAPCVASVHDSFLALTYATGFYPLVYSPDGACELRDVAKLRVEASMRKFPGTKVPFPFAQDEAEARDWAEKLSRMPVPQGKQVPEELVMGRSRRRGLLLWAIKETTVEDEEEEVPGVYKVVVDPNKCVLCGVCVRSCQMLVFEQISTRDSTTLYHDMSYCIGSQRCIRNCPEKAITLVGLSKIKDLKKTVASSSQVVRCRYCGKPLDSYSLKNRVSTVLSSLGIDDVEDYTDVCNDCKQKLLTKRWVERVLKNGLRVNTR</sequence>
<protein>
    <submittedName>
        <fullName evidence="2">(4Fe-4S)-binding protein</fullName>
    </submittedName>
</protein>
<dbReference type="Gene3D" id="3.30.70.20">
    <property type="match status" value="1"/>
</dbReference>
<dbReference type="PROSITE" id="PS51379">
    <property type="entry name" value="4FE4S_FER_2"/>
    <property type="match status" value="2"/>
</dbReference>
<dbReference type="AlphaFoldDB" id="A0A0F2LKU5"/>
<dbReference type="PATRIC" id="fig|1326980.8.peg.657"/>
<accession>A0A0F2LKU5</accession>
<dbReference type="InterPro" id="IPR017896">
    <property type="entry name" value="4Fe4S_Fe-S-bd"/>
</dbReference>
<dbReference type="InterPro" id="IPR050395">
    <property type="entry name" value="4Fe4S_Ferredoxin_RnfB"/>
</dbReference>
<proteinExistence type="predicted"/>
<name>A0A0F2LKU5_9CREN</name>
<dbReference type="PANTHER" id="PTHR43560:SF1">
    <property type="entry name" value="ION-TRANSLOCATING OXIDOREDUCTASE COMPLEX SUBUNIT B"/>
    <property type="match status" value="1"/>
</dbReference>
<organism evidence="2">
    <name type="scientific">Candidatus Aramenus sulfurataquae</name>
    <dbReference type="NCBI Taxonomy" id="1326980"/>
    <lineage>
        <taxon>Archaea</taxon>
        <taxon>Thermoproteota</taxon>
        <taxon>Thermoprotei</taxon>
        <taxon>Sulfolobales</taxon>
        <taxon>Sulfolobaceae</taxon>
        <taxon>Candidatus Aramenus</taxon>
    </lineage>
</organism>
<dbReference type="PANTHER" id="PTHR43560">
    <property type="entry name" value="ION-TRANSLOCATING OXIDOREDUCTASE COMPLEX SUBUNIT B"/>
    <property type="match status" value="1"/>
</dbReference>
<feature type="domain" description="4Fe-4S ferredoxin-type" evidence="1">
    <location>
        <begin position="361"/>
        <end position="390"/>
    </location>
</feature>
<dbReference type="EMBL" id="JZWS01000176">
    <property type="protein sequence ID" value="KJR78193.1"/>
    <property type="molecule type" value="Genomic_DNA"/>
</dbReference>